<dbReference type="InterPro" id="IPR023209">
    <property type="entry name" value="DAO"/>
</dbReference>
<evidence type="ECO:0000256" key="2">
    <source>
        <dbReference type="ARBA" id="ARBA00006730"/>
    </source>
</evidence>
<evidence type="ECO:0000256" key="1">
    <source>
        <dbReference type="ARBA" id="ARBA00001974"/>
    </source>
</evidence>
<dbReference type="EC" id="1.4.3.3" evidence="6"/>
<dbReference type="Proteomes" id="UP001156831">
    <property type="component" value="Unassembled WGS sequence"/>
</dbReference>
<protein>
    <recommendedName>
        <fullName evidence="7">D-amino-acid oxidase</fullName>
        <ecNumber evidence="6">1.4.3.3</ecNumber>
    </recommendedName>
</protein>
<comment type="cofactor">
    <cofactor evidence="1">
        <name>FAD</name>
        <dbReference type="ChEBI" id="CHEBI:57692"/>
    </cofactor>
</comment>
<dbReference type="SUPFAM" id="SSF51971">
    <property type="entry name" value="Nucleotide-binding domain"/>
    <property type="match status" value="1"/>
</dbReference>
<dbReference type="Gene3D" id="3.30.9.10">
    <property type="entry name" value="D-Amino Acid Oxidase, subunit A, domain 2"/>
    <property type="match status" value="1"/>
</dbReference>
<evidence type="ECO:0000313" key="10">
    <source>
        <dbReference type="EMBL" id="MDH5831559.1"/>
    </source>
</evidence>
<dbReference type="PANTHER" id="PTHR11530">
    <property type="entry name" value="D-AMINO ACID OXIDASE"/>
    <property type="match status" value="1"/>
</dbReference>
<keyword evidence="5 10" id="KW-0560">Oxidoreductase</keyword>
<keyword evidence="11" id="KW-1185">Reference proteome</keyword>
<comment type="similarity">
    <text evidence="2">Belongs to the DAMOX/DASOX family.</text>
</comment>
<evidence type="ECO:0000313" key="11">
    <source>
        <dbReference type="Proteomes" id="UP001156831"/>
    </source>
</evidence>
<evidence type="ECO:0000256" key="8">
    <source>
        <dbReference type="ARBA" id="ARBA00049547"/>
    </source>
</evidence>
<sequence>MPPLLGACASGPRAAAAPAPAPRFAPPAPLVPIRASADRIIAVDVCTRPFRAQGPRIEAERMDGHTIVHCYGHGGAGWSLSWGSAEEALRLVRETGARELAVVGCGAIGLTTALLAQRSGLQVRIYARERLPQVPSAFATGVWSPASRIASADHAAPAFETQWERMARASFRTFQTLLGLPGEPVGWHDFYWLSDGPGARRANAGDEREPRYAMLEGRLLGDITPAAERLAPGAHPFRAVSVRRAAQPVFNLHAYSRLLLADFLQLGGAIETRTFHAPREFTTLRETTVVNATGHGAGALLGDASVVPVRGQTARLVPQPGVDYGLGYGGRNLFVVPRTDGILVQAQQASDYDNADTTPDRALSVAAVERLAEVFA</sequence>
<proteinExistence type="inferred from homology"/>
<evidence type="ECO:0000256" key="3">
    <source>
        <dbReference type="ARBA" id="ARBA00022630"/>
    </source>
</evidence>
<keyword evidence="4" id="KW-0274">FAD</keyword>
<dbReference type="InterPro" id="IPR006076">
    <property type="entry name" value="FAD-dep_OxRdtase"/>
</dbReference>
<dbReference type="PANTHER" id="PTHR11530:SF11">
    <property type="entry name" value="D-ASPARTATE OXIDASE"/>
    <property type="match status" value="1"/>
</dbReference>
<comment type="catalytic activity">
    <reaction evidence="8">
        <text>a D-alpha-amino acid + O2 + H2O = a 2-oxocarboxylate + H2O2 + NH4(+)</text>
        <dbReference type="Rhea" id="RHEA:21816"/>
        <dbReference type="ChEBI" id="CHEBI:15377"/>
        <dbReference type="ChEBI" id="CHEBI:15379"/>
        <dbReference type="ChEBI" id="CHEBI:16240"/>
        <dbReference type="ChEBI" id="CHEBI:28938"/>
        <dbReference type="ChEBI" id="CHEBI:35179"/>
        <dbReference type="ChEBI" id="CHEBI:59871"/>
        <dbReference type="EC" id="1.4.3.3"/>
    </reaction>
    <physiologicalReaction direction="left-to-right" evidence="8">
        <dbReference type="Rhea" id="RHEA:21817"/>
    </physiologicalReaction>
</comment>
<dbReference type="Pfam" id="PF01266">
    <property type="entry name" value="DAO"/>
    <property type="match status" value="1"/>
</dbReference>
<dbReference type="GO" id="GO:0016491">
    <property type="term" value="F:oxidoreductase activity"/>
    <property type="evidence" value="ECO:0007669"/>
    <property type="project" value="UniProtKB-KW"/>
</dbReference>
<gene>
    <name evidence="10" type="ORF">QFW80_13635</name>
</gene>
<dbReference type="Gene3D" id="3.40.50.720">
    <property type="entry name" value="NAD(P)-binding Rossmann-like Domain"/>
    <property type="match status" value="2"/>
</dbReference>
<organism evidence="10 11">
    <name type="scientific">Luteimonas rhizosphaericola</name>
    <dbReference type="NCBI Taxonomy" id="3042024"/>
    <lineage>
        <taxon>Bacteria</taxon>
        <taxon>Pseudomonadati</taxon>
        <taxon>Pseudomonadota</taxon>
        <taxon>Gammaproteobacteria</taxon>
        <taxon>Lysobacterales</taxon>
        <taxon>Lysobacteraceae</taxon>
        <taxon>Luteimonas</taxon>
    </lineage>
</organism>
<keyword evidence="3" id="KW-0285">Flavoprotein</keyword>
<evidence type="ECO:0000256" key="6">
    <source>
        <dbReference type="ARBA" id="ARBA00039101"/>
    </source>
</evidence>
<reference evidence="10 11" key="1">
    <citation type="submission" date="2023-04" db="EMBL/GenBank/DDBJ databases">
        <title>Luteimonas sp. M1R5S18.</title>
        <authorList>
            <person name="Sun J.-Q."/>
        </authorList>
    </citation>
    <scope>NUCLEOTIDE SEQUENCE [LARGE SCALE GENOMIC DNA]</scope>
    <source>
        <strain evidence="10 11">M1R5S18</strain>
    </source>
</reference>
<dbReference type="EMBL" id="JARXRN010000028">
    <property type="protein sequence ID" value="MDH5831559.1"/>
    <property type="molecule type" value="Genomic_DNA"/>
</dbReference>
<evidence type="ECO:0000256" key="5">
    <source>
        <dbReference type="ARBA" id="ARBA00023002"/>
    </source>
</evidence>
<evidence type="ECO:0000259" key="9">
    <source>
        <dbReference type="Pfam" id="PF01266"/>
    </source>
</evidence>
<evidence type="ECO:0000256" key="7">
    <source>
        <dbReference type="ARBA" id="ARBA00039751"/>
    </source>
</evidence>
<accession>A0ABT6JLK7</accession>
<comment type="caution">
    <text evidence="10">The sequence shown here is derived from an EMBL/GenBank/DDBJ whole genome shotgun (WGS) entry which is preliminary data.</text>
</comment>
<name>A0ABT6JLK7_9GAMM</name>
<feature type="domain" description="FAD dependent oxidoreductase" evidence="9">
    <location>
        <begin position="100"/>
        <end position="375"/>
    </location>
</feature>
<evidence type="ECO:0000256" key="4">
    <source>
        <dbReference type="ARBA" id="ARBA00022827"/>
    </source>
</evidence>